<dbReference type="InterPro" id="IPR050717">
    <property type="entry name" value="C2H2-ZF_Transcription_Reg"/>
</dbReference>
<comment type="similarity">
    <text evidence="3">Belongs to the krueppel C2H2-type zinc-finger protein family.</text>
</comment>
<keyword evidence="16" id="KW-1185">Reference proteome</keyword>
<organism evidence="15 16">
    <name type="scientific">Aquarana catesbeiana</name>
    <name type="common">American bullfrog</name>
    <name type="synonym">Rana catesbeiana</name>
    <dbReference type="NCBI Taxonomy" id="8400"/>
    <lineage>
        <taxon>Eukaryota</taxon>
        <taxon>Metazoa</taxon>
        <taxon>Chordata</taxon>
        <taxon>Craniata</taxon>
        <taxon>Vertebrata</taxon>
        <taxon>Euteleostomi</taxon>
        <taxon>Amphibia</taxon>
        <taxon>Batrachia</taxon>
        <taxon>Anura</taxon>
        <taxon>Neobatrachia</taxon>
        <taxon>Ranoidea</taxon>
        <taxon>Ranidae</taxon>
        <taxon>Aquarana</taxon>
    </lineage>
</organism>
<dbReference type="GO" id="GO:0000977">
    <property type="term" value="F:RNA polymerase II transcription regulatory region sequence-specific DNA binding"/>
    <property type="evidence" value="ECO:0007669"/>
    <property type="project" value="TreeGrafter"/>
</dbReference>
<dbReference type="PROSITE" id="PS00028">
    <property type="entry name" value="ZINC_FINGER_C2H2_1"/>
    <property type="match status" value="1"/>
</dbReference>
<comment type="subcellular location">
    <subcellularLocation>
        <location evidence="2">Nucleus</location>
    </subcellularLocation>
</comment>
<dbReference type="Gene3D" id="3.30.160.60">
    <property type="entry name" value="Classic Zinc Finger"/>
    <property type="match status" value="2"/>
</dbReference>
<keyword evidence="10" id="KW-0804">Transcription</keyword>
<evidence type="ECO:0000256" key="11">
    <source>
        <dbReference type="ARBA" id="ARBA00023242"/>
    </source>
</evidence>
<dbReference type="GO" id="GO:0000981">
    <property type="term" value="F:DNA-binding transcription factor activity, RNA polymerase II-specific"/>
    <property type="evidence" value="ECO:0007669"/>
    <property type="project" value="TreeGrafter"/>
</dbReference>
<dbReference type="PANTHER" id="PTHR14196:SF15">
    <property type="entry name" value="OOCYTE ZINC FINGER PROTEIN XLCOF7.1-LIKE"/>
    <property type="match status" value="1"/>
</dbReference>
<dbReference type="OrthoDB" id="6910977at2759"/>
<evidence type="ECO:0000313" key="15">
    <source>
        <dbReference type="EMBL" id="PIO11484.1"/>
    </source>
</evidence>
<comment type="function">
    <text evidence="1">May be involved in transcriptional regulation.</text>
</comment>
<name>A0A2G9Q7A3_AQUCT</name>
<dbReference type="AlphaFoldDB" id="A0A2G9Q7A3"/>
<gene>
    <name evidence="15" type="ORF">AB205_0203980</name>
</gene>
<proteinExistence type="inferred from homology"/>
<evidence type="ECO:0000256" key="5">
    <source>
        <dbReference type="ARBA" id="ARBA00022737"/>
    </source>
</evidence>
<dbReference type="GO" id="GO:0008270">
    <property type="term" value="F:zinc ion binding"/>
    <property type="evidence" value="ECO:0007669"/>
    <property type="project" value="UniProtKB-KW"/>
</dbReference>
<dbReference type="EMBL" id="KZ061033">
    <property type="protein sequence ID" value="PIO11484.1"/>
    <property type="molecule type" value="Genomic_DNA"/>
</dbReference>
<dbReference type="InterPro" id="IPR036236">
    <property type="entry name" value="Znf_C2H2_sf"/>
</dbReference>
<accession>A0A2G9Q7A3</accession>
<keyword evidence="6 12" id="KW-0863">Zinc-finger</keyword>
<dbReference type="FunFam" id="3.30.160.60:FF:002274">
    <property type="entry name" value="Zinc finger protein 432"/>
    <property type="match status" value="1"/>
</dbReference>
<feature type="non-terminal residue" evidence="15">
    <location>
        <position position="1"/>
    </location>
</feature>
<evidence type="ECO:0000256" key="12">
    <source>
        <dbReference type="PROSITE-ProRule" id="PRU00042"/>
    </source>
</evidence>
<evidence type="ECO:0000256" key="1">
    <source>
        <dbReference type="ARBA" id="ARBA00003767"/>
    </source>
</evidence>
<evidence type="ECO:0000256" key="6">
    <source>
        <dbReference type="ARBA" id="ARBA00022771"/>
    </source>
</evidence>
<dbReference type="InterPro" id="IPR013087">
    <property type="entry name" value="Znf_C2H2_type"/>
</dbReference>
<dbReference type="SUPFAM" id="SSF57667">
    <property type="entry name" value="beta-beta-alpha zinc fingers"/>
    <property type="match status" value="1"/>
</dbReference>
<feature type="region of interest" description="Disordered" evidence="13">
    <location>
        <begin position="1"/>
        <end position="45"/>
    </location>
</feature>
<evidence type="ECO:0000256" key="10">
    <source>
        <dbReference type="ARBA" id="ARBA00023163"/>
    </source>
</evidence>
<protein>
    <recommendedName>
        <fullName evidence="14">C2H2-type domain-containing protein</fullName>
    </recommendedName>
</protein>
<keyword evidence="4" id="KW-0479">Metal-binding</keyword>
<evidence type="ECO:0000256" key="7">
    <source>
        <dbReference type="ARBA" id="ARBA00022833"/>
    </source>
</evidence>
<dbReference type="GO" id="GO:0005634">
    <property type="term" value="C:nucleus"/>
    <property type="evidence" value="ECO:0007669"/>
    <property type="project" value="UniProtKB-SubCell"/>
</dbReference>
<keyword evidence="7" id="KW-0862">Zinc</keyword>
<feature type="domain" description="C2H2-type" evidence="14">
    <location>
        <begin position="53"/>
        <end position="80"/>
    </location>
</feature>
<evidence type="ECO:0000256" key="2">
    <source>
        <dbReference type="ARBA" id="ARBA00004123"/>
    </source>
</evidence>
<dbReference type="PROSITE" id="PS50157">
    <property type="entry name" value="ZINC_FINGER_C2H2_2"/>
    <property type="match status" value="1"/>
</dbReference>
<keyword evidence="11" id="KW-0539">Nucleus</keyword>
<keyword evidence="5" id="KW-0677">Repeat</keyword>
<dbReference type="PANTHER" id="PTHR14196">
    <property type="entry name" value="ODD-SKIPPED - RELATED"/>
    <property type="match status" value="1"/>
</dbReference>
<sequence>EPQTVRDGAGPSYSSYPEEPQTVRDGAGPSYSSYPEEPQTARDGAVLPTHKKFSCPECEKCFLDKSNLHTHQRLHTGEKPYSCSMCGSISGEARHYFTWGKESVWRPPPMEQD</sequence>
<reference evidence="16" key="1">
    <citation type="journal article" date="2017" name="Nat. Commun.">
        <title>The North American bullfrog draft genome provides insight into hormonal regulation of long noncoding RNA.</title>
        <authorList>
            <person name="Hammond S.A."/>
            <person name="Warren R.L."/>
            <person name="Vandervalk B.P."/>
            <person name="Kucuk E."/>
            <person name="Khan H."/>
            <person name="Gibb E.A."/>
            <person name="Pandoh P."/>
            <person name="Kirk H."/>
            <person name="Zhao Y."/>
            <person name="Jones M."/>
            <person name="Mungall A.J."/>
            <person name="Coope R."/>
            <person name="Pleasance S."/>
            <person name="Moore R.A."/>
            <person name="Holt R.A."/>
            <person name="Round J.M."/>
            <person name="Ohora S."/>
            <person name="Walle B.V."/>
            <person name="Veldhoen N."/>
            <person name="Helbing C.C."/>
            <person name="Birol I."/>
        </authorList>
    </citation>
    <scope>NUCLEOTIDE SEQUENCE [LARGE SCALE GENOMIC DNA]</scope>
</reference>
<evidence type="ECO:0000256" key="3">
    <source>
        <dbReference type="ARBA" id="ARBA00006991"/>
    </source>
</evidence>
<keyword evidence="8" id="KW-0805">Transcription regulation</keyword>
<evidence type="ECO:0000259" key="14">
    <source>
        <dbReference type="PROSITE" id="PS50157"/>
    </source>
</evidence>
<evidence type="ECO:0000256" key="4">
    <source>
        <dbReference type="ARBA" id="ARBA00022723"/>
    </source>
</evidence>
<evidence type="ECO:0000256" key="9">
    <source>
        <dbReference type="ARBA" id="ARBA00023125"/>
    </source>
</evidence>
<evidence type="ECO:0000313" key="16">
    <source>
        <dbReference type="Proteomes" id="UP000228934"/>
    </source>
</evidence>
<evidence type="ECO:0000256" key="13">
    <source>
        <dbReference type="SAM" id="MobiDB-lite"/>
    </source>
</evidence>
<keyword evidence="9" id="KW-0238">DNA-binding</keyword>
<evidence type="ECO:0000256" key="8">
    <source>
        <dbReference type="ARBA" id="ARBA00023015"/>
    </source>
</evidence>
<dbReference type="Proteomes" id="UP000228934">
    <property type="component" value="Unassembled WGS sequence"/>
</dbReference>